<accession>A0A6G9YCK7</accession>
<dbReference type="InterPro" id="IPR050109">
    <property type="entry name" value="HTH-type_TetR-like_transc_reg"/>
</dbReference>
<protein>
    <submittedName>
        <fullName evidence="6">TetR family transcriptional regulator</fullName>
    </submittedName>
</protein>
<keyword evidence="7" id="KW-1185">Reference proteome</keyword>
<dbReference type="EMBL" id="CP046172">
    <property type="protein sequence ID" value="QIS11015.1"/>
    <property type="molecule type" value="Genomic_DNA"/>
</dbReference>
<dbReference type="PRINTS" id="PR00455">
    <property type="entry name" value="HTHTETR"/>
</dbReference>
<reference evidence="6 7" key="1">
    <citation type="journal article" date="2019" name="ACS Chem. Biol.">
        <title>Identification and Mobilization of a Cryptic Antibiotic Biosynthesis Gene Locus from a Human-Pathogenic Nocardia Isolate.</title>
        <authorList>
            <person name="Herisse M."/>
            <person name="Ishida K."/>
            <person name="Porter J.L."/>
            <person name="Howden B."/>
            <person name="Hertweck C."/>
            <person name="Stinear T.P."/>
            <person name="Pidot S.J."/>
        </authorList>
    </citation>
    <scope>NUCLEOTIDE SEQUENCE [LARGE SCALE GENOMIC DNA]</scope>
    <source>
        <strain evidence="6 7">AUSMDU00012717</strain>
    </source>
</reference>
<evidence type="ECO:0000313" key="6">
    <source>
        <dbReference type="EMBL" id="QIS11015.1"/>
    </source>
</evidence>
<dbReference type="GO" id="GO:0003700">
    <property type="term" value="F:DNA-binding transcription factor activity"/>
    <property type="evidence" value="ECO:0007669"/>
    <property type="project" value="TreeGrafter"/>
</dbReference>
<evidence type="ECO:0000256" key="4">
    <source>
        <dbReference type="PROSITE-ProRule" id="PRU00335"/>
    </source>
</evidence>
<dbReference type="Pfam" id="PF00440">
    <property type="entry name" value="TetR_N"/>
    <property type="match status" value="1"/>
</dbReference>
<gene>
    <name evidence="6" type="ORF">F5544_15670</name>
</gene>
<evidence type="ECO:0000313" key="7">
    <source>
        <dbReference type="Proteomes" id="UP000503540"/>
    </source>
</evidence>
<dbReference type="PANTHER" id="PTHR30055">
    <property type="entry name" value="HTH-TYPE TRANSCRIPTIONAL REGULATOR RUTR"/>
    <property type="match status" value="1"/>
</dbReference>
<dbReference type="Gene3D" id="1.10.357.10">
    <property type="entry name" value="Tetracycline Repressor, domain 2"/>
    <property type="match status" value="1"/>
</dbReference>
<keyword evidence="3" id="KW-0804">Transcription</keyword>
<evidence type="ECO:0000256" key="3">
    <source>
        <dbReference type="ARBA" id="ARBA00023163"/>
    </source>
</evidence>
<keyword evidence="2 4" id="KW-0238">DNA-binding</keyword>
<dbReference type="PROSITE" id="PS50977">
    <property type="entry name" value="HTH_TETR_2"/>
    <property type="match status" value="1"/>
</dbReference>
<dbReference type="InterPro" id="IPR009057">
    <property type="entry name" value="Homeodomain-like_sf"/>
</dbReference>
<dbReference type="PANTHER" id="PTHR30055:SF234">
    <property type="entry name" value="HTH-TYPE TRANSCRIPTIONAL REGULATOR BETI"/>
    <property type="match status" value="1"/>
</dbReference>
<feature type="DNA-binding region" description="H-T-H motif" evidence="4">
    <location>
        <begin position="50"/>
        <end position="69"/>
    </location>
</feature>
<feature type="domain" description="HTH tetR-type" evidence="5">
    <location>
        <begin position="27"/>
        <end position="87"/>
    </location>
</feature>
<dbReference type="SUPFAM" id="SSF46689">
    <property type="entry name" value="Homeodomain-like"/>
    <property type="match status" value="1"/>
</dbReference>
<dbReference type="Proteomes" id="UP000503540">
    <property type="component" value="Chromosome"/>
</dbReference>
<keyword evidence="1" id="KW-0805">Transcription regulation</keyword>
<organism evidence="6 7">
    <name type="scientific">Nocardia arthritidis</name>
    <dbReference type="NCBI Taxonomy" id="228602"/>
    <lineage>
        <taxon>Bacteria</taxon>
        <taxon>Bacillati</taxon>
        <taxon>Actinomycetota</taxon>
        <taxon>Actinomycetes</taxon>
        <taxon>Mycobacteriales</taxon>
        <taxon>Nocardiaceae</taxon>
        <taxon>Nocardia</taxon>
    </lineage>
</organism>
<evidence type="ECO:0000256" key="1">
    <source>
        <dbReference type="ARBA" id="ARBA00023015"/>
    </source>
</evidence>
<evidence type="ECO:0000256" key="2">
    <source>
        <dbReference type="ARBA" id="ARBA00023125"/>
    </source>
</evidence>
<dbReference type="InterPro" id="IPR001647">
    <property type="entry name" value="HTH_TetR"/>
</dbReference>
<dbReference type="InterPro" id="IPR049513">
    <property type="entry name" value="TetR_C_40"/>
</dbReference>
<dbReference type="Pfam" id="PF21306">
    <property type="entry name" value="TetR_C_40"/>
    <property type="match status" value="1"/>
</dbReference>
<evidence type="ECO:0000259" key="5">
    <source>
        <dbReference type="PROSITE" id="PS50977"/>
    </source>
</evidence>
<proteinExistence type="predicted"/>
<name>A0A6G9YCK7_9NOCA</name>
<dbReference type="KEGG" id="nah:F5544_15670"/>
<dbReference type="GO" id="GO:0000976">
    <property type="term" value="F:transcription cis-regulatory region binding"/>
    <property type="evidence" value="ECO:0007669"/>
    <property type="project" value="TreeGrafter"/>
</dbReference>
<sequence>MFQPEIGHGCTFTGYGHDGQTGTVMTTPTDQRIRAAAVRLFTEKGTDSVTLSELAQEANVARGTLYRNIGSMDTLFERVVADLGENMHRRVAKTFADIDDPAARLATGIRLWVRYAHDHPQLGRFAVKFGLTAESLRIMMTGPPAADIHAGVEAGRYAITAAEIPTVISLVLGATISAMWMVLDGHQTWRTAGSATAELVLRATGIDPAEARQLSTVELPDLPTD</sequence>
<dbReference type="AlphaFoldDB" id="A0A6G9YCK7"/>